<evidence type="ECO:0000256" key="4">
    <source>
        <dbReference type="RuleBase" id="RU003345"/>
    </source>
</evidence>
<dbReference type="InterPro" id="IPR016161">
    <property type="entry name" value="Ald_DH/histidinol_DH"/>
</dbReference>
<keyword evidence="7" id="KW-1185">Reference proteome</keyword>
<dbReference type="OrthoDB" id="9761688at2"/>
<dbReference type="PANTHER" id="PTHR42804">
    <property type="entry name" value="ALDEHYDE DEHYDROGENASE"/>
    <property type="match status" value="1"/>
</dbReference>
<comment type="caution">
    <text evidence="6">The sequence shown here is derived from an EMBL/GenBank/DDBJ whole genome shotgun (WGS) entry which is preliminary data.</text>
</comment>
<dbReference type="Proteomes" id="UP000286576">
    <property type="component" value="Unassembled WGS sequence"/>
</dbReference>
<dbReference type="Pfam" id="PF00171">
    <property type="entry name" value="Aldedh"/>
    <property type="match status" value="1"/>
</dbReference>
<dbReference type="Gene3D" id="3.40.605.10">
    <property type="entry name" value="Aldehyde Dehydrogenase, Chain A, domain 1"/>
    <property type="match status" value="1"/>
</dbReference>
<dbReference type="CDD" id="cd07139">
    <property type="entry name" value="ALDH_AldA-Rv0768"/>
    <property type="match status" value="1"/>
</dbReference>
<dbReference type="InterPro" id="IPR016163">
    <property type="entry name" value="Ald_DH_C"/>
</dbReference>
<protein>
    <submittedName>
        <fullName evidence="6">Aldehyde dehydrogenase</fullName>
    </submittedName>
</protein>
<evidence type="ECO:0000256" key="2">
    <source>
        <dbReference type="ARBA" id="ARBA00023002"/>
    </source>
</evidence>
<dbReference type="Gene3D" id="3.40.309.10">
    <property type="entry name" value="Aldehyde Dehydrogenase, Chain A, domain 2"/>
    <property type="match status" value="1"/>
</dbReference>
<accession>A0A418NVD2</accession>
<evidence type="ECO:0000259" key="5">
    <source>
        <dbReference type="Pfam" id="PF00171"/>
    </source>
</evidence>
<evidence type="ECO:0000256" key="1">
    <source>
        <dbReference type="ARBA" id="ARBA00009986"/>
    </source>
</evidence>
<gene>
    <name evidence="6" type="ORF">D2V07_06580</name>
</gene>
<organism evidence="6 7">
    <name type="scientific">Aurantiacibacter zhengii</name>
    <dbReference type="NCBI Taxonomy" id="2307003"/>
    <lineage>
        <taxon>Bacteria</taxon>
        <taxon>Pseudomonadati</taxon>
        <taxon>Pseudomonadota</taxon>
        <taxon>Alphaproteobacteria</taxon>
        <taxon>Sphingomonadales</taxon>
        <taxon>Erythrobacteraceae</taxon>
        <taxon>Aurantiacibacter</taxon>
    </lineage>
</organism>
<proteinExistence type="inferred from homology"/>
<evidence type="ECO:0000313" key="6">
    <source>
        <dbReference type="EMBL" id="RIV87965.1"/>
    </source>
</evidence>
<dbReference type="PROSITE" id="PS00687">
    <property type="entry name" value="ALDEHYDE_DEHYDR_GLU"/>
    <property type="match status" value="1"/>
</dbReference>
<keyword evidence="2 4" id="KW-0560">Oxidoreductase</keyword>
<dbReference type="PANTHER" id="PTHR42804:SF1">
    <property type="entry name" value="ALDEHYDE DEHYDROGENASE-RELATED"/>
    <property type="match status" value="1"/>
</dbReference>
<dbReference type="AlphaFoldDB" id="A0A418NVD2"/>
<comment type="similarity">
    <text evidence="1 4">Belongs to the aldehyde dehydrogenase family.</text>
</comment>
<feature type="active site" evidence="3">
    <location>
        <position position="281"/>
    </location>
</feature>
<reference evidence="6 7" key="1">
    <citation type="submission" date="2018-08" db="EMBL/GenBank/DDBJ databases">
        <title>Erythrobacter zhengii sp.nov., a bacterium isolated from deep-sea sediment.</title>
        <authorList>
            <person name="Fang C."/>
            <person name="Wu Y.-H."/>
            <person name="Sun C."/>
            <person name="Wang H."/>
            <person name="Cheng H."/>
            <person name="Meng F.-X."/>
            <person name="Wang C.-S."/>
            <person name="Xu X.-W."/>
        </authorList>
    </citation>
    <scope>NUCLEOTIDE SEQUENCE [LARGE SCALE GENOMIC DNA]</scope>
    <source>
        <strain evidence="6 7">V18</strain>
    </source>
</reference>
<dbReference type="FunFam" id="3.40.605.10:FF:000007">
    <property type="entry name" value="NAD/NADP-dependent betaine aldehyde dehydrogenase"/>
    <property type="match status" value="1"/>
</dbReference>
<evidence type="ECO:0000313" key="7">
    <source>
        <dbReference type="Proteomes" id="UP000286576"/>
    </source>
</evidence>
<dbReference type="RefSeq" id="WP_119585898.1">
    <property type="nucleotide sequence ID" value="NZ_CAWODQ010000012.1"/>
</dbReference>
<dbReference type="InterPro" id="IPR029510">
    <property type="entry name" value="Ald_DH_CS_GLU"/>
</dbReference>
<sequence>MYFGFEVWVNTRFHIRKESVLNTHGNSAVPFGHHHQLFIGGEWITPSSDSKFDVIAPATEMLYVSVAEAQEADMRRAVASARSAFDLGPWPLMSHAERADYLRAIADGLDGRAADVAQTWPNEMGILHSTAQFFAGSMGSVYAYHADLADTFQFEERHVPQAGGELGLLVREPVGVVGIIVPWNAPINLIANKLAPALLAGCTCIIKASPEAPSSAYIMAEIAEAVGIPPGVINVITADREVSELLVRHPDIDKISFTGSTAAGKRIASICGDKITRFTLELGGKSAAVVLDDYDVNEVAEALVGPTCLMSGQVCSSLTRIIVGRNRHDDLVDALSARFGEITVGDPFDSGSEIGPIAMQRQLDRIERLIQTGISEGAKLAVGGKRPAHLNRGFFIEPTVFGNVENDSTLAREELFGPVLSVIAADNEGHAIDLANDTIYGLNNSVFTNDPDRAYKAARRLRSGTVGHNNFRTDFSIAFGGFKQSGVGREGGVEGLLPYLESKTIILEGRPSHISE</sequence>
<name>A0A418NVD2_9SPHN</name>
<dbReference type="GO" id="GO:0016620">
    <property type="term" value="F:oxidoreductase activity, acting on the aldehyde or oxo group of donors, NAD or NADP as acceptor"/>
    <property type="evidence" value="ECO:0007669"/>
    <property type="project" value="InterPro"/>
</dbReference>
<dbReference type="EMBL" id="QXFL01000002">
    <property type="protein sequence ID" value="RIV87965.1"/>
    <property type="molecule type" value="Genomic_DNA"/>
</dbReference>
<dbReference type="InterPro" id="IPR016162">
    <property type="entry name" value="Ald_DH_N"/>
</dbReference>
<feature type="domain" description="Aldehyde dehydrogenase" evidence="5">
    <location>
        <begin position="43"/>
        <end position="505"/>
    </location>
</feature>
<evidence type="ECO:0000256" key="3">
    <source>
        <dbReference type="PROSITE-ProRule" id="PRU10007"/>
    </source>
</evidence>
<dbReference type="SUPFAM" id="SSF53720">
    <property type="entry name" value="ALDH-like"/>
    <property type="match status" value="1"/>
</dbReference>
<dbReference type="InterPro" id="IPR015590">
    <property type="entry name" value="Aldehyde_DH_dom"/>
</dbReference>